<dbReference type="Proteomes" id="UP000610373">
    <property type="component" value="Unassembled WGS sequence"/>
</dbReference>
<dbReference type="Pfam" id="PF18911">
    <property type="entry name" value="PKD_4"/>
    <property type="match status" value="1"/>
</dbReference>
<gene>
    <name evidence="2" type="ORF">CHKLHMKO_00356</name>
</gene>
<accession>A0A811T6I9</accession>
<dbReference type="SUPFAM" id="SSF49384">
    <property type="entry name" value="Carbohydrate-binding domain"/>
    <property type="match status" value="1"/>
</dbReference>
<proteinExistence type="predicted"/>
<dbReference type="CDD" id="cd00146">
    <property type="entry name" value="PKD"/>
    <property type="match status" value="1"/>
</dbReference>
<dbReference type="InterPro" id="IPR022409">
    <property type="entry name" value="PKD/Chitinase_dom"/>
</dbReference>
<dbReference type="Gene3D" id="2.60.40.680">
    <property type="match status" value="1"/>
</dbReference>
<dbReference type="GO" id="GO:0030246">
    <property type="term" value="F:carbohydrate binding"/>
    <property type="evidence" value="ECO:0007669"/>
    <property type="project" value="InterPro"/>
</dbReference>
<feature type="domain" description="PKD" evidence="1">
    <location>
        <begin position="286"/>
        <end position="372"/>
    </location>
</feature>
<organism evidence="2 3">
    <name type="scientific">Candidatus Argoarchaeum ethanivorans</name>
    <dbReference type="NCBI Taxonomy" id="2608793"/>
    <lineage>
        <taxon>Archaea</taxon>
        <taxon>Methanobacteriati</taxon>
        <taxon>Methanobacteriota</taxon>
        <taxon>Stenosarchaea group</taxon>
        <taxon>Methanomicrobia</taxon>
        <taxon>Methanosarcinales</taxon>
        <taxon>Methanosarcinales incertae sedis</taxon>
        <taxon>GOM Arc I cluster</taxon>
        <taxon>Candidatus Argoarchaeum</taxon>
    </lineage>
</organism>
<dbReference type="PROSITE" id="PS50093">
    <property type="entry name" value="PKD"/>
    <property type="match status" value="1"/>
</dbReference>
<name>A0A811T6I9_9EURY</name>
<reference evidence="2" key="1">
    <citation type="submission" date="2020-10" db="EMBL/GenBank/DDBJ databases">
        <authorList>
            <person name="Hahn C.J."/>
            <person name="Laso-Perez R."/>
            <person name="Vulcano F."/>
            <person name="Vaziourakis K.-M."/>
            <person name="Stokke R."/>
            <person name="Steen I.H."/>
            <person name="Teske A."/>
            <person name="Boetius A."/>
            <person name="Liebeke M."/>
            <person name="Amann R."/>
            <person name="Knittel K."/>
        </authorList>
    </citation>
    <scope>NUCLEOTIDE SEQUENCE</scope>
    <source>
        <strain evidence="2">Gfbio:e3339647-f889-4370-9287-4fb5cb688e4c:AG392O15_GoMArc1</strain>
    </source>
</reference>
<evidence type="ECO:0000259" key="1">
    <source>
        <dbReference type="PROSITE" id="PS50093"/>
    </source>
</evidence>
<dbReference type="InterPro" id="IPR013783">
    <property type="entry name" value="Ig-like_fold"/>
</dbReference>
<dbReference type="EMBL" id="CAJHIO010000020">
    <property type="protein sequence ID" value="CAD6492864.1"/>
    <property type="molecule type" value="Genomic_DNA"/>
</dbReference>
<evidence type="ECO:0000313" key="3">
    <source>
        <dbReference type="Proteomes" id="UP000610373"/>
    </source>
</evidence>
<evidence type="ECO:0000313" key="2">
    <source>
        <dbReference type="EMBL" id="CAD6492864.1"/>
    </source>
</evidence>
<dbReference type="SUPFAM" id="SSF49299">
    <property type="entry name" value="PKD domain"/>
    <property type="match status" value="1"/>
</dbReference>
<protein>
    <submittedName>
        <fullName evidence="2">PKD domain protein</fullName>
    </submittedName>
</protein>
<comment type="caution">
    <text evidence="2">The sequence shown here is derived from an EMBL/GenBank/DDBJ whole genome shotgun (WGS) entry which is preliminary data.</text>
</comment>
<dbReference type="InterPro" id="IPR008965">
    <property type="entry name" value="CBM2/CBM3_carb-bd_dom_sf"/>
</dbReference>
<sequence>MIKVKQPKKMIKVKQPKMGIVAVMEALLLVILVATFPMPVSADSGEPTVKIESTSADVGSTTTTTITAYNVSNFSNYGLYVHFNSTIVNITNATFNPAMGTASFESNVIEGYIRIYTLNLGPPFGSFPDQSGDMLLATFELETIGTIRQTSQLDVEIRKMVYTNKSEFTAATVNGTFTIGGAAAPTLTWTTEPPTPVTHGDGVAFDVSFSEAADYYFRIENSANEVVWRYPTSGTGHAANPGARTWTTTADTPTGDYTIIVNINGADNSDMRTVTVGAAANQPPTAVITSPTATGTYRVGDEVSFLSTGSEDPDGTIVSYNWTFGDGNTSEVANTTHTYATANAYTVMLTVTDNDGATDTTTVTINVHETGAVSVSLYTGWNLIAVPVNDASADTAAELASKITGCKEVVKWDATTQMYVEYTKISGDWTGIDFDITGGMGLFVNVDGSTTVGFTGDKWS</sequence>
<dbReference type="AlphaFoldDB" id="A0A811T6I9"/>
<dbReference type="SMART" id="SM00089">
    <property type="entry name" value="PKD"/>
    <property type="match status" value="1"/>
</dbReference>
<dbReference type="Gene3D" id="2.60.40.10">
    <property type="entry name" value="Immunoglobulins"/>
    <property type="match status" value="1"/>
</dbReference>
<dbReference type="InterPro" id="IPR035986">
    <property type="entry name" value="PKD_dom_sf"/>
</dbReference>
<dbReference type="InterPro" id="IPR000601">
    <property type="entry name" value="PKD_dom"/>
</dbReference>